<feature type="transmembrane region" description="Helical" evidence="4">
    <location>
        <begin position="104"/>
        <end position="126"/>
    </location>
</feature>
<dbReference type="Proteomes" id="UP000597444">
    <property type="component" value="Unassembled WGS sequence"/>
</dbReference>
<evidence type="ECO:0008006" key="7">
    <source>
        <dbReference type="Google" id="ProtNLM"/>
    </source>
</evidence>
<dbReference type="PANTHER" id="PTHR44019:SF8">
    <property type="entry name" value="POC1 CENTRIOLAR PROTEIN HOMOLOG"/>
    <property type="match status" value="1"/>
</dbReference>
<feature type="region of interest" description="Disordered" evidence="3">
    <location>
        <begin position="135"/>
        <end position="156"/>
    </location>
</feature>
<evidence type="ECO:0000313" key="5">
    <source>
        <dbReference type="EMBL" id="GHO97666.1"/>
    </source>
</evidence>
<dbReference type="InterPro" id="IPR015943">
    <property type="entry name" value="WD40/YVTN_repeat-like_dom_sf"/>
</dbReference>
<dbReference type="Pfam" id="PF07676">
    <property type="entry name" value="PD40"/>
    <property type="match status" value="1"/>
</dbReference>
<evidence type="ECO:0000256" key="4">
    <source>
        <dbReference type="SAM" id="Phobius"/>
    </source>
</evidence>
<name>A0A8J3IX44_9CHLR</name>
<accession>A0A8J3IX44</accession>
<organism evidence="5 6">
    <name type="scientific">Reticulibacter mediterranei</name>
    <dbReference type="NCBI Taxonomy" id="2778369"/>
    <lineage>
        <taxon>Bacteria</taxon>
        <taxon>Bacillati</taxon>
        <taxon>Chloroflexota</taxon>
        <taxon>Ktedonobacteria</taxon>
        <taxon>Ktedonobacterales</taxon>
        <taxon>Reticulibacteraceae</taxon>
        <taxon>Reticulibacter</taxon>
    </lineage>
</organism>
<keyword evidence="4" id="KW-0472">Membrane</keyword>
<proteinExistence type="predicted"/>
<protein>
    <recommendedName>
        <fullName evidence="7">Anaphase-promoting complex subunit 4 WD40 domain-containing protein</fullName>
    </recommendedName>
</protein>
<sequence length="487" mass="53065">MTEHPFHPDDIDEQIDQLSSSGQHRAVNTDERLLHDMQLLLNAGDINEQRQEDWASVQRVWTTITAKGIHAQAIHNNRHTLERFTLMSTPSSMPKRSTSWGRRLGLLSVAAITIVLLGSALVIFTLSQREGQVAHQPNTSAGAETSATPTLPPVGKQGTTMYTYQQPGEGIYGLQWSPDGKQIISTGSGVYGWDAMNGANVIKYASLTLIDISAGATQEELRQPRQLFAQLSPDGKLLAVWNTKQIEMYDTITGKQIKTFTYNFSSDREHFSSSVGWSTDGKSLKAIAQLTENGEIHPSISKLVTYDVATGEMMQEVTLNVKGMLDRVRWSPDGRYVAAGLGSEGSVYVFDSTTGKTISKHFGSGPTETITLSWSPDSKQIAASFENGIHIWDAATAKNVVIYQGEDNPVWSPNGKYIAVVNGIGPGTVGILDAATGKLLYTYKEPKGNIYDLAWSPDSVYIASGDSRMNAKGGLEPGIVDVWVARP</sequence>
<dbReference type="InterPro" id="IPR050505">
    <property type="entry name" value="WDR55/POC1"/>
</dbReference>
<dbReference type="SUPFAM" id="SSF82171">
    <property type="entry name" value="DPP6 N-terminal domain-like"/>
    <property type="match status" value="1"/>
</dbReference>
<dbReference type="SMART" id="SM00320">
    <property type="entry name" value="WD40"/>
    <property type="match status" value="4"/>
</dbReference>
<dbReference type="EMBL" id="BNJK01000002">
    <property type="protein sequence ID" value="GHO97666.1"/>
    <property type="molecule type" value="Genomic_DNA"/>
</dbReference>
<keyword evidence="4" id="KW-0812">Transmembrane</keyword>
<reference evidence="5" key="1">
    <citation type="submission" date="2020-10" db="EMBL/GenBank/DDBJ databases">
        <title>Taxonomic study of unclassified bacteria belonging to the class Ktedonobacteria.</title>
        <authorList>
            <person name="Yabe S."/>
            <person name="Wang C.M."/>
            <person name="Zheng Y."/>
            <person name="Sakai Y."/>
            <person name="Cavaletti L."/>
            <person name="Monciardini P."/>
            <person name="Donadio S."/>
        </authorList>
    </citation>
    <scope>NUCLEOTIDE SEQUENCE</scope>
    <source>
        <strain evidence="5">ID150040</strain>
    </source>
</reference>
<comment type="caution">
    <text evidence="5">The sequence shown here is derived from an EMBL/GenBank/DDBJ whole genome shotgun (WGS) entry which is preliminary data.</text>
</comment>
<feature type="compositionally biased region" description="Polar residues" evidence="3">
    <location>
        <begin position="135"/>
        <end position="149"/>
    </location>
</feature>
<evidence type="ECO:0000313" key="6">
    <source>
        <dbReference type="Proteomes" id="UP000597444"/>
    </source>
</evidence>
<dbReference type="AlphaFoldDB" id="A0A8J3IX44"/>
<keyword evidence="4" id="KW-1133">Transmembrane helix</keyword>
<dbReference type="Gene3D" id="2.130.10.10">
    <property type="entry name" value="YVTN repeat-like/Quinoprotein amine dehydrogenase"/>
    <property type="match status" value="3"/>
</dbReference>
<dbReference type="PANTHER" id="PTHR44019">
    <property type="entry name" value="WD REPEAT-CONTAINING PROTEIN 55"/>
    <property type="match status" value="1"/>
</dbReference>
<dbReference type="InterPro" id="IPR011659">
    <property type="entry name" value="WD40"/>
</dbReference>
<evidence type="ECO:0000256" key="1">
    <source>
        <dbReference type="ARBA" id="ARBA00022574"/>
    </source>
</evidence>
<keyword evidence="1" id="KW-0853">WD repeat</keyword>
<gene>
    <name evidence="5" type="ORF">KSF_077140</name>
</gene>
<evidence type="ECO:0000256" key="3">
    <source>
        <dbReference type="SAM" id="MobiDB-lite"/>
    </source>
</evidence>
<evidence type="ECO:0000256" key="2">
    <source>
        <dbReference type="ARBA" id="ARBA00022737"/>
    </source>
</evidence>
<keyword evidence="2" id="KW-0677">Repeat</keyword>
<keyword evidence="6" id="KW-1185">Reference proteome</keyword>
<dbReference type="RefSeq" id="WP_220208448.1">
    <property type="nucleotide sequence ID" value="NZ_BNJK01000002.1"/>
</dbReference>
<dbReference type="InterPro" id="IPR001680">
    <property type="entry name" value="WD40_rpt"/>
</dbReference>
<dbReference type="Pfam" id="PF00400">
    <property type="entry name" value="WD40"/>
    <property type="match status" value="4"/>
</dbReference>